<feature type="region of interest" description="Disordered" evidence="1">
    <location>
        <begin position="120"/>
        <end position="146"/>
    </location>
</feature>
<gene>
    <name evidence="2" type="ORF">CYME_CMQ329C</name>
</gene>
<dbReference type="OrthoDB" id="10520233at2759"/>
<dbReference type="RefSeq" id="XP_005538228.1">
    <property type="nucleotide sequence ID" value="XM_005538171.1"/>
</dbReference>
<dbReference type="HOGENOM" id="CLU_508420_0_0_1"/>
<evidence type="ECO:0000313" key="3">
    <source>
        <dbReference type="Proteomes" id="UP000007014"/>
    </source>
</evidence>
<organism evidence="2 3">
    <name type="scientific">Cyanidioschyzon merolae (strain NIES-3377 / 10D)</name>
    <name type="common">Unicellular red alga</name>
    <dbReference type="NCBI Taxonomy" id="280699"/>
    <lineage>
        <taxon>Eukaryota</taxon>
        <taxon>Rhodophyta</taxon>
        <taxon>Bangiophyceae</taxon>
        <taxon>Cyanidiales</taxon>
        <taxon>Cyanidiaceae</taxon>
        <taxon>Cyanidioschyzon</taxon>
    </lineage>
</organism>
<keyword evidence="3" id="KW-1185">Reference proteome</keyword>
<feature type="compositionally biased region" description="Polar residues" evidence="1">
    <location>
        <begin position="498"/>
        <end position="508"/>
    </location>
</feature>
<dbReference type="AlphaFoldDB" id="M1VGD2"/>
<protein>
    <submittedName>
        <fullName evidence="2">Uncharacterized protein</fullName>
    </submittedName>
</protein>
<reference evidence="2 3" key="2">
    <citation type="journal article" date="2007" name="BMC Biol.">
        <title>A 100%-complete sequence reveals unusually simple genomic features in the hot-spring red alga Cyanidioschyzon merolae.</title>
        <authorList>
            <person name="Nozaki H."/>
            <person name="Takano H."/>
            <person name="Misumi O."/>
            <person name="Terasawa K."/>
            <person name="Matsuzaki M."/>
            <person name="Maruyama S."/>
            <person name="Nishida K."/>
            <person name="Yagisawa F."/>
            <person name="Yoshida Y."/>
            <person name="Fujiwara T."/>
            <person name="Takio S."/>
            <person name="Tamura K."/>
            <person name="Chung S.J."/>
            <person name="Nakamura S."/>
            <person name="Kuroiwa H."/>
            <person name="Tanaka K."/>
            <person name="Sato N."/>
            <person name="Kuroiwa T."/>
        </authorList>
    </citation>
    <scope>NUCLEOTIDE SEQUENCE [LARGE SCALE GENOMIC DNA]</scope>
    <source>
        <strain evidence="2 3">10D</strain>
    </source>
</reference>
<dbReference type="GeneID" id="16996286"/>
<evidence type="ECO:0000256" key="1">
    <source>
        <dbReference type="SAM" id="MobiDB-lite"/>
    </source>
</evidence>
<sequence length="536" mass="58622">MESSFRVRLPSASHVRIFGSALSCLARCQTAYSLQRFSEAGAKDNSAFEGIWLAASASSLTLSIQNLGCVAEISFPRAFFSREQGGRLEAPPGRTLSVSVDPVLWWPVFRHAVGSAGAAANVERRRAHPGTPSGPKAPSNASGGVPVEQLEIRADTRDRELVLDAVASVGYALGRKARPPVGFHDNRHWRFQFRFQALMRYQALSLNERSAPEHYRCRMRFAPRVFLEALSNMHRRVVHLHFYFEQHQLRLASAVTEQLARHYGERPDSRIVSLHTQVKIDGSELDVYEGFAQFFQEAGTNQNLDDAENRSAFETSISSGRTVFVVPLRPFKAWLELSQRLQCSVWMLYESGGQLMLRLEKAPATDYAQHLSAATDAQSVMGDTWPADFTDDSQLLSSLLSADMQLNIRGSASLTSALSSLGQAQHGTWLVAASARNSSAALEHTQNQNDASRAALIAAPCIANGSDRLPFGSSSLLHVDEAARDIPQAALFADHSRTASPVLNSGDNTESDDESERSVGGTPPPVASFIADVWPS</sequence>
<reference evidence="2 3" key="1">
    <citation type="journal article" date="2004" name="Nature">
        <title>Genome sequence of the ultrasmall unicellular red alga Cyanidioschyzon merolae 10D.</title>
        <authorList>
            <person name="Matsuzaki M."/>
            <person name="Misumi O."/>
            <person name="Shin-i T."/>
            <person name="Maruyama S."/>
            <person name="Takahara M."/>
            <person name="Miyagishima S."/>
            <person name="Mori T."/>
            <person name="Nishida K."/>
            <person name="Yagisawa F."/>
            <person name="Nishida K."/>
            <person name="Yoshida Y."/>
            <person name="Nishimura Y."/>
            <person name="Nakao S."/>
            <person name="Kobayashi T."/>
            <person name="Momoyama Y."/>
            <person name="Higashiyama T."/>
            <person name="Minoda A."/>
            <person name="Sano M."/>
            <person name="Nomoto H."/>
            <person name="Oishi K."/>
            <person name="Hayashi H."/>
            <person name="Ohta F."/>
            <person name="Nishizaka S."/>
            <person name="Haga S."/>
            <person name="Miura S."/>
            <person name="Morishita T."/>
            <person name="Kabeya Y."/>
            <person name="Terasawa K."/>
            <person name="Suzuki Y."/>
            <person name="Ishii Y."/>
            <person name="Asakawa S."/>
            <person name="Takano H."/>
            <person name="Ohta N."/>
            <person name="Kuroiwa H."/>
            <person name="Tanaka K."/>
            <person name="Shimizu N."/>
            <person name="Sugano S."/>
            <person name="Sato N."/>
            <person name="Nozaki H."/>
            <person name="Ogasawara N."/>
            <person name="Kohara Y."/>
            <person name="Kuroiwa T."/>
        </authorList>
    </citation>
    <scope>NUCLEOTIDE SEQUENCE [LARGE SCALE GENOMIC DNA]</scope>
    <source>
        <strain evidence="2 3">10D</strain>
    </source>
</reference>
<dbReference type="EMBL" id="AP006499">
    <property type="protein sequence ID" value="BAM82192.1"/>
    <property type="molecule type" value="Genomic_DNA"/>
</dbReference>
<dbReference type="Proteomes" id="UP000007014">
    <property type="component" value="Chromosome 17"/>
</dbReference>
<proteinExistence type="predicted"/>
<name>M1VGD2_CYAM1</name>
<evidence type="ECO:0000313" key="2">
    <source>
        <dbReference type="EMBL" id="BAM82192.1"/>
    </source>
</evidence>
<dbReference type="Gramene" id="CMQ329CT">
    <property type="protein sequence ID" value="CMQ329CT"/>
    <property type="gene ID" value="CMQ329C"/>
</dbReference>
<dbReference type="KEGG" id="cme:CYME_CMQ329C"/>
<feature type="region of interest" description="Disordered" evidence="1">
    <location>
        <begin position="497"/>
        <end position="536"/>
    </location>
</feature>
<accession>M1VGD2</accession>